<evidence type="ECO:0000256" key="3">
    <source>
        <dbReference type="ARBA" id="ARBA00022723"/>
    </source>
</evidence>
<keyword evidence="2 8" id="KW-0808">Transferase</keyword>
<feature type="domain" description="4'-phosphopantetheinyl transferase" evidence="9">
    <location>
        <begin position="4"/>
        <end position="94"/>
    </location>
</feature>
<evidence type="ECO:0000313" key="11">
    <source>
        <dbReference type="EMBL" id="MTS50808.1"/>
    </source>
</evidence>
<dbReference type="EMBL" id="WMZR01000004">
    <property type="protein sequence ID" value="MTS50808.1"/>
    <property type="molecule type" value="Genomic_DNA"/>
</dbReference>
<evidence type="ECO:0000256" key="2">
    <source>
        <dbReference type="ARBA" id="ARBA00022679"/>
    </source>
</evidence>
<feature type="binding site" evidence="8">
    <location>
        <position position="55"/>
    </location>
    <ligand>
        <name>Mg(2+)</name>
        <dbReference type="ChEBI" id="CHEBI:18420"/>
    </ligand>
</feature>
<keyword evidence="3 8" id="KW-0479">Metal-binding</keyword>
<gene>
    <name evidence="8 10" type="primary">acpS</name>
    <name evidence="10" type="ORF">FYJ76_03875</name>
    <name evidence="11" type="ORF">GMD52_04535</name>
</gene>
<comment type="catalytic activity">
    <reaction evidence="8">
        <text>apo-[ACP] + CoA = holo-[ACP] + adenosine 3',5'-bisphosphate + H(+)</text>
        <dbReference type="Rhea" id="RHEA:12068"/>
        <dbReference type="Rhea" id="RHEA-COMP:9685"/>
        <dbReference type="Rhea" id="RHEA-COMP:9690"/>
        <dbReference type="ChEBI" id="CHEBI:15378"/>
        <dbReference type="ChEBI" id="CHEBI:29999"/>
        <dbReference type="ChEBI" id="CHEBI:57287"/>
        <dbReference type="ChEBI" id="CHEBI:58343"/>
        <dbReference type="ChEBI" id="CHEBI:64479"/>
        <dbReference type="EC" id="2.7.8.7"/>
    </reaction>
</comment>
<evidence type="ECO:0000256" key="4">
    <source>
        <dbReference type="ARBA" id="ARBA00022832"/>
    </source>
</evidence>
<dbReference type="HAMAP" id="MF_00101">
    <property type="entry name" value="AcpS"/>
    <property type="match status" value="1"/>
</dbReference>
<evidence type="ECO:0000256" key="5">
    <source>
        <dbReference type="ARBA" id="ARBA00022842"/>
    </source>
</evidence>
<comment type="caution">
    <text evidence="10">The sequence shown here is derived from an EMBL/GenBank/DDBJ whole genome shotgun (WGS) entry which is preliminary data.</text>
</comment>
<dbReference type="InterPro" id="IPR008278">
    <property type="entry name" value="4-PPantetheinyl_Trfase_dom"/>
</dbReference>
<comment type="similarity">
    <text evidence="8">Belongs to the P-Pant transferase superfamily. AcpS family.</text>
</comment>
<comment type="function">
    <text evidence="8">Transfers the 4'-phosphopantetheine moiety from coenzyme A to a Ser of acyl-carrier-protein.</text>
</comment>
<dbReference type="GeneID" id="42856135"/>
<dbReference type="InterPro" id="IPR037143">
    <property type="entry name" value="4-PPantetheinyl_Trfase_dom_sf"/>
</dbReference>
<dbReference type="GO" id="GO:0005737">
    <property type="term" value="C:cytoplasm"/>
    <property type="evidence" value="ECO:0007669"/>
    <property type="project" value="UniProtKB-SubCell"/>
</dbReference>
<protein>
    <recommendedName>
        <fullName evidence="8">Holo-[acyl-carrier-protein] synthase</fullName>
        <shortName evidence="8">Holo-ACP synthase</shortName>
        <ecNumber evidence="8">2.7.8.7</ecNumber>
    </recommendedName>
    <alternativeName>
        <fullName evidence="8">4'-phosphopantetheinyl transferase AcpS</fullName>
    </alternativeName>
</protein>
<feature type="binding site" evidence="8">
    <location>
        <position position="8"/>
    </location>
    <ligand>
        <name>Mg(2+)</name>
        <dbReference type="ChEBI" id="CHEBI:18420"/>
    </ligand>
</feature>
<comment type="subcellular location">
    <subcellularLocation>
        <location evidence="8">Cytoplasm</location>
    </subcellularLocation>
</comment>
<keyword evidence="7 8" id="KW-0275">Fatty acid biosynthesis</keyword>
<evidence type="ECO:0000313" key="12">
    <source>
        <dbReference type="Proteomes" id="UP000431913"/>
    </source>
</evidence>
<keyword evidence="5 8" id="KW-0460">Magnesium</keyword>
<keyword evidence="1 8" id="KW-0444">Lipid biosynthesis</keyword>
<dbReference type="NCBIfam" id="TIGR00516">
    <property type="entry name" value="acpS"/>
    <property type="match status" value="1"/>
</dbReference>
<dbReference type="Proteomes" id="UP000431913">
    <property type="component" value="Unassembled WGS sequence"/>
</dbReference>
<proteinExistence type="inferred from homology"/>
<reference evidence="10 12" key="2">
    <citation type="submission" date="2019-08" db="EMBL/GenBank/DDBJ databases">
        <title>In-depth cultivation of the pig gut microbiome towards novel bacterial diversity and tailored functional studies.</title>
        <authorList>
            <person name="Wylensek D."/>
            <person name="Hitch T.C.A."/>
            <person name="Clavel T."/>
        </authorList>
    </citation>
    <scope>NUCLEOTIDE SEQUENCE [LARGE SCALE GENOMIC DNA]</scope>
    <source>
        <strain evidence="10 12">WCA3-601-WT-6J</strain>
    </source>
</reference>
<dbReference type="Gene3D" id="3.90.470.20">
    <property type="entry name" value="4'-phosphopantetheinyl transferase domain"/>
    <property type="match status" value="1"/>
</dbReference>
<dbReference type="EMBL" id="VUNJ01000003">
    <property type="protein sequence ID" value="MST91077.1"/>
    <property type="molecule type" value="Genomic_DNA"/>
</dbReference>
<name>A0A6I2U0E3_9FIRM</name>
<evidence type="ECO:0000256" key="1">
    <source>
        <dbReference type="ARBA" id="ARBA00022516"/>
    </source>
</evidence>
<evidence type="ECO:0000256" key="7">
    <source>
        <dbReference type="ARBA" id="ARBA00023160"/>
    </source>
</evidence>
<dbReference type="EC" id="2.7.8.7" evidence="8"/>
<organism evidence="10 12">
    <name type="scientific">Ruthenibacterium lactatiformans</name>
    <dbReference type="NCBI Taxonomy" id="1550024"/>
    <lineage>
        <taxon>Bacteria</taxon>
        <taxon>Bacillati</taxon>
        <taxon>Bacillota</taxon>
        <taxon>Clostridia</taxon>
        <taxon>Eubacteriales</taxon>
        <taxon>Oscillospiraceae</taxon>
        <taxon>Ruthenibacterium</taxon>
    </lineage>
</organism>
<dbReference type="NCBIfam" id="TIGR00556">
    <property type="entry name" value="pantethn_trn"/>
    <property type="match status" value="1"/>
</dbReference>
<evidence type="ECO:0000256" key="6">
    <source>
        <dbReference type="ARBA" id="ARBA00023098"/>
    </source>
</evidence>
<evidence type="ECO:0000313" key="13">
    <source>
        <dbReference type="Proteomes" id="UP000449193"/>
    </source>
</evidence>
<dbReference type="InterPro" id="IPR002582">
    <property type="entry name" value="ACPS"/>
</dbReference>
<dbReference type="Proteomes" id="UP000449193">
    <property type="component" value="Unassembled WGS sequence"/>
</dbReference>
<dbReference type="GO" id="GO:0006633">
    <property type="term" value="P:fatty acid biosynthetic process"/>
    <property type="evidence" value="ECO:0007669"/>
    <property type="project" value="UniProtKB-UniRule"/>
</dbReference>
<sequence length="139" mass="14830">MIMGIGVDMVSEARVARSIKRPGFLEKVYGPAERALLEGRGMRPQTAAANFAAKEAFGKALGTGLLREFALCEAEALRDENGAPYFSFSGRAAALMQARGLTAHLSLTHEGGTAAAFVVLERREASASLKEEPECSTLR</sequence>
<keyword evidence="4 8" id="KW-0276">Fatty acid metabolism</keyword>
<evidence type="ECO:0000259" key="9">
    <source>
        <dbReference type="Pfam" id="PF01648"/>
    </source>
</evidence>
<dbReference type="GO" id="GO:0008897">
    <property type="term" value="F:holo-[acyl-carrier-protein] synthase activity"/>
    <property type="evidence" value="ECO:0007669"/>
    <property type="project" value="UniProtKB-UniRule"/>
</dbReference>
<accession>A0A6I2U0E3</accession>
<evidence type="ECO:0000313" key="10">
    <source>
        <dbReference type="EMBL" id="MST91077.1"/>
    </source>
</evidence>
<dbReference type="RefSeq" id="WP_009322077.1">
    <property type="nucleotide sequence ID" value="NZ_CAUBPW010000003.1"/>
</dbReference>
<comment type="cofactor">
    <cofactor evidence="8">
        <name>Mg(2+)</name>
        <dbReference type="ChEBI" id="CHEBI:18420"/>
    </cofactor>
</comment>
<evidence type="ECO:0000256" key="8">
    <source>
        <dbReference type="HAMAP-Rule" id="MF_00101"/>
    </source>
</evidence>
<keyword evidence="8" id="KW-0963">Cytoplasm</keyword>
<dbReference type="AlphaFoldDB" id="A0A6I2U0E3"/>
<dbReference type="SUPFAM" id="SSF56214">
    <property type="entry name" value="4'-phosphopantetheinyl transferase"/>
    <property type="match status" value="1"/>
</dbReference>
<dbReference type="InterPro" id="IPR004568">
    <property type="entry name" value="Ppantetheine-prot_Trfase_dom"/>
</dbReference>
<dbReference type="GO" id="GO:0000287">
    <property type="term" value="F:magnesium ion binding"/>
    <property type="evidence" value="ECO:0007669"/>
    <property type="project" value="UniProtKB-UniRule"/>
</dbReference>
<reference evidence="11 13" key="1">
    <citation type="journal article" date="2019" name="Nat. Med.">
        <title>A library of human gut bacterial isolates paired with longitudinal multiomics data enables mechanistic microbiome research.</title>
        <authorList>
            <person name="Poyet M."/>
            <person name="Groussin M."/>
            <person name="Gibbons S.M."/>
            <person name="Avila-Pacheco J."/>
            <person name="Jiang X."/>
            <person name="Kearney S.M."/>
            <person name="Perrotta A.R."/>
            <person name="Berdy B."/>
            <person name="Zhao S."/>
            <person name="Lieberman T.D."/>
            <person name="Swanson P.K."/>
            <person name="Smith M."/>
            <person name="Roesemann S."/>
            <person name="Alexander J.E."/>
            <person name="Rich S.A."/>
            <person name="Livny J."/>
            <person name="Vlamakis H."/>
            <person name="Clish C."/>
            <person name="Bullock K."/>
            <person name="Deik A."/>
            <person name="Scott J."/>
            <person name="Pierce K.A."/>
            <person name="Xavier R.J."/>
            <person name="Alm E.J."/>
        </authorList>
    </citation>
    <scope>NUCLEOTIDE SEQUENCE [LARGE SCALE GENOMIC DNA]</scope>
    <source>
        <strain evidence="11 13">BIOML-A7</strain>
    </source>
</reference>
<dbReference type="Pfam" id="PF01648">
    <property type="entry name" value="ACPS"/>
    <property type="match status" value="1"/>
</dbReference>
<keyword evidence="6 8" id="KW-0443">Lipid metabolism</keyword>